<dbReference type="EMBL" id="JBHTCM010000006">
    <property type="protein sequence ID" value="MFC7332619.1"/>
    <property type="molecule type" value="Genomic_DNA"/>
</dbReference>
<proteinExistence type="predicted"/>
<name>A0ABW2KT20_9PROT</name>
<dbReference type="PRINTS" id="PR01490">
    <property type="entry name" value="RTXTOXIND"/>
</dbReference>
<keyword evidence="2" id="KW-1133">Transmembrane helix</keyword>
<keyword evidence="5" id="KW-1185">Reference proteome</keyword>
<feature type="coiled-coil region" evidence="1">
    <location>
        <begin position="114"/>
        <end position="159"/>
    </location>
</feature>
<dbReference type="Proteomes" id="UP001596456">
    <property type="component" value="Unassembled WGS sequence"/>
</dbReference>
<protein>
    <submittedName>
        <fullName evidence="4">HlyD family efflux transporter periplasmic adaptor subunit</fullName>
    </submittedName>
</protein>
<dbReference type="RefSeq" id="WP_377357136.1">
    <property type="nucleotide sequence ID" value="NZ_JBHTCM010000006.1"/>
</dbReference>
<sequence>MAIEFRRIPALAGQRTSLPLGLTPVAWPVLTAFLAGSVGLALAFAATAGYARKETVTGFLAPASGALRVAPVRAGTLASVMVANGDRVAAGDALFVLDTRHALEDGSTLDAALRRSLAQQAEFLAEQIAAEEARSAAEAERVAARITGLEAELVALAEQRRLQVERAAVTGERLKALSDLRTKGYVSEAEYRAREEAWLSQRQNLAVLDQQITATKAEIAQTRVQRDQLPAETADRLARLRSSLADLRQREAEVAAQGAQVIRAPAAGRVTALQAAPGQRVDPQKPVLTLVPEAAALQAELFVPSRAIGFVDTGQRVRLMYDAFPFQRFGAYGGVVADVSETVLAPDEIIGPVRAQEPVYRIAVTLDRATVDAFGRQVPLQADMTVTADIILEERSLLEWLLEPLMSARGRM</sequence>
<feature type="transmembrane region" description="Helical" evidence="2">
    <location>
        <begin position="25"/>
        <end position="45"/>
    </location>
</feature>
<evidence type="ECO:0000256" key="1">
    <source>
        <dbReference type="SAM" id="Coils"/>
    </source>
</evidence>
<evidence type="ECO:0000259" key="3">
    <source>
        <dbReference type="Pfam" id="PF26002"/>
    </source>
</evidence>
<dbReference type="PANTHER" id="PTHR30386:SF28">
    <property type="entry name" value="EXPORTED PROTEIN"/>
    <property type="match status" value="1"/>
</dbReference>
<keyword evidence="2" id="KW-0812">Transmembrane</keyword>
<evidence type="ECO:0000256" key="2">
    <source>
        <dbReference type="SAM" id="Phobius"/>
    </source>
</evidence>
<evidence type="ECO:0000313" key="5">
    <source>
        <dbReference type="Proteomes" id="UP001596456"/>
    </source>
</evidence>
<accession>A0ABW2KT20</accession>
<reference evidence="5" key="1">
    <citation type="journal article" date="2019" name="Int. J. Syst. Evol. Microbiol.">
        <title>The Global Catalogue of Microorganisms (GCM) 10K type strain sequencing project: providing services to taxonomists for standard genome sequencing and annotation.</title>
        <authorList>
            <consortium name="The Broad Institute Genomics Platform"/>
            <consortium name="The Broad Institute Genome Sequencing Center for Infectious Disease"/>
            <person name="Wu L."/>
            <person name="Ma J."/>
        </authorList>
    </citation>
    <scope>NUCLEOTIDE SEQUENCE [LARGE SCALE GENOMIC DNA]</scope>
    <source>
        <strain evidence="5">CGMCC 1.16275</strain>
    </source>
</reference>
<gene>
    <name evidence="4" type="ORF">ACFQPS_05550</name>
</gene>
<evidence type="ECO:0000313" key="4">
    <source>
        <dbReference type="EMBL" id="MFC7332619.1"/>
    </source>
</evidence>
<comment type="caution">
    <text evidence="4">The sequence shown here is derived from an EMBL/GenBank/DDBJ whole genome shotgun (WGS) entry which is preliminary data.</text>
</comment>
<dbReference type="PANTHER" id="PTHR30386">
    <property type="entry name" value="MEMBRANE FUSION SUBUNIT OF EMRAB-TOLC MULTIDRUG EFFLUX PUMP"/>
    <property type="match status" value="1"/>
</dbReference>
<dbReference type="Gene3D" id="2.40.50.100">
    <property type="match status" value="1"/>
</dbReference>
<feature type="domain" description="AprE-like beta-barrel" evidence="3">
    <location>
        <begin position="299"/>
        <end position="391"/>
    </location>
</feature>
<keyword evidence="2" id="KW-0472">Membrane</keyword>
<dbReference type="Pfam" id="PF26002">
    <property type="entry name" value="Beta-barrel_AprE"/>
    <property type="match status" value="1"/>
</dbReference>
<dbReference type="InterPro" id="IPR058982">
    <property type="entry name" value="Beta-barrel_AprE"/>
</dbReference>
<organism evidence="4 5">
    <name type="scientific">Rhodocista pekingensis</name>
    <dbReference type="NCBI Taxonomy" id="201185"/>
    <lineage>
        <taxon>Bacteria</taxon>
        <taxon>Pseudomonadati</taxon>
        <taxon>Pseudomonadota</taxon>
        <taxon>Alphaproteobacteria</taxon>
        <taxon>Rhodospirillales</taxon>
        <taxon>Azospirillaceae</taxon>
        <taxon>Rhodocista</taxon>
    </lineage>
</organism>
<dbReference type="InterPro" id="IPR050739">
    <property type="entry name" value="MFP"/>
</dbReference>
<keyword evidence="1" id="KW-0175">Coiled coil</keyword>
<dbReference type="Gene3D" id="2.40.30.170">
    <property type="match status" value="1"/>
</dbReference>